<sequence length="98" mass="9982">MTDPQRGPVRGAPVRNLAIGILGILAILAVVYVGFLVFFAASEPERADNPAEIGSSEVPSEGVAVPDGGDLTNEPTQAAPDSPARTLENIESSGAADP</sequence>
<dbReference type="Proteomes" id="UP001369958">
    <property type="component" value="Chromosome"/>
</dbReference>
<keyword evidence="2" id="KW-0812">Transmembrane</keyword>
<evidence type="ECO:0000313" key="4">
    <source>
        <dbReference type="Proteomes" id="UP001369958"/>
    </source>
</evidence>
<organism evidence="3 4">
    <name type="scientific">Pelagibacterium nitratireducens</name>
    <dbReference type="NCBI Taxonomy" id="1046114"/>
    <lineage>
        <taxon>Bacteria</taxon>
        <taxon>Pseudomonadati</taxon>
        <taxon>Pseudomonadota</taxon>
        <taxon>Alphaproteobacteria</taxon>
        <taxon>Hyphomicrobiales</taxon>
        <taxon>Devosiaceae</taxon>
        <taxon>Pelagibacterium</taxon>
    </lineage>
</organism>
<name>A0ABZ2I398_9HYPH</name>
<reference evidence="3 4" key="1">
    <citation type="submission" date="2024-02" db="EMBL/GenBank/DDBJ databases">
        <title>Complete genome sequence of Pelagibacterium nitratireducens ZH15.</title>
        <authorList>
            <person name="Zhao L.H."/>
        </authorList>
    </citation>
    <scope>NUCLEOTIDE SEQUENCE [LARGE SCALE GENOMIC DNA]</scope>
    <source>
        <strain evidence="3 4">ZH15</strain>
    </source>
</reference>
<keyword evidence="2" id="KW-1133">Transmembrane helix</keyword>
<dbReference type="RefSeq" id="WP_338609995.1">
    <property type="nucleotide sequence ID" value="NZ_CP146275.1"/>
</dbReference>
<keyword evidence="4" id="KW-1185">Reference proteome</keyword>
<evidence type="ECO:0000256" key="2">
    <source>
        <dbReference type="SAM" id="Phobius"/>
    </source>
</evidence>
<accession>A0ABZ2I398</accession>
<proteinExistence type="predicted"/>
<gene>
    <name evidence="3" type="ORF">V6617_07060</name>
</gene>
<feature type="region of interest" description="Disordered" evidence="1">
    <location>
        <begin position="46"/>
        <end position="98"/>
    </location>
</feature>
<feature type="transmembrane region" description="Helical" evidence="2">
    <location>
        <begin position="17"/>
        <end position="41"/>
    </location>
</feature>
<evidence type="ECO:0000256" key="1">
    <source>
        <dbReference type="SAM" id="MobiDB-lite"/>
    </source>
</evidence>
<dbReference type="EMBL" id="CP146275">
    <property type="protein sequence ID" value="WWT34215.1"/>
    <property type="molecule type" value="Genomic_DNA"/>
</dbReference>
<keyword evidence="2" id="KW-0472">Membrane</keyword>
<evidence type="ECO:0000313" key="3">
    <source>
        <dbReference type="EMBL" id="WWT34215.1"/>
    </source>
</evidence>
<protein>
    <submittedName>
        <fullName evidence="3">Uncharacterized protein</fullName>
    </submittedName>
</protein>